<dbReference type="AlphaFoldDB" id="A0A836BYX2"/>
<comment type="caution">
    <text evidence="2">The sequence shown here is derived from an EMBL/GenBank/DDBJ whole genome shotgun (WGS) entry which is preliminary data.</text>
</comment>
<organism evidence="2 3">
    <name type="scientific">Edaphochlamys debaryana</name>
    <dbReference type="NCBI Taxonomy" id="47281"/>
    <lineage>
        <taxon>Eukaryota</taxon>
        <taxon>Viridiplantae</taxon>
        <taxon>Chlorophyta</taxon>
        <taxon>core chlorophytes</taxon>
        <taxon>Chlorophyceae</taxon>
        <taxon>CS clade</taxon>
        <taxon>Chlamydomonadales</taxon>
        <taxon>Chlamydomonadales incertae sedis</taxon>
        <taxon>Edaphochlamys</taxon>
    </lineage>
</organism>
<feature type="compositionally biased region" description="Low complexity" evidence="1">
    <location>
        <begin position="34"/>
        <end position="51"/>
    </location>
</feature>
<sequence>MEELSNARHAACRPKRSRPLPLAIYSAADDQGRRAPIARSGSASAAAGGSAERMRTPPLIRPTCSHTEDSLDWCASSCGFEWTYGRVRAQAGAPCSGSRLADHT</sequence>
<dbReference type="Proteomes" id="UP000612055">
    <property type="component" value="Unassembled WGS sequence"/>
</dbReference>
<accession>A0A836BYX2</accession>
<name>A0A836BYX2_9CHLO</name>
<dbReference type="EMBL" id="JAEHOE010000038">
    <property type="protein sequence ID" value="KAG2493377.1"/>
    <property type="molecule type" value="Genomic_DNA"/>
</dbReference>
<proteinExistence type="predicted"/>
<feature type="region of interest" description="Disordered" evidence="1">
    <location>
        <begin position="33"/>
        <end position="62"/>
    </location>
</feature>
<evidence type="ECO:0000313" key="2">
    <source>
        <dbReference type="EMBL" id="KAG2493377.1"/>
    </source>
</evidence>
<reference evidence="2" key="1">
    <citation type="journal article" date="2020" name="bioRxiv">
        <title>Comparative genomics of Chlamydomonas.</title>
        <authorList>
            <person name="Craig R.J."/>
            <person name="Hasan A.R."/>
            <person name="Ness R.W."/>
            <person name="Keightley P.D."/>
        </authorList>
    </citation>
    <scope>NUCLEOTIDE SEQUENCE</scope>
    <source>
        <strain evidence="2">CCAP 11/70</strain>
    </source>
</reference>
<evidence type="ECO:0000256" key="1">
    <source>
        <dbReference type="SAM" id="MobiDB-lite"/>
    </source>
</evidence>
<evidence type="ECO:0000313" key="3">
    <source>
        <dbReference type="Proteomes" id="UP000612055"/>
    </source>
</evidence>
<gene>
    <name evidence="2" type="ORF">HYH03_008509</name>
</gene>
<keyword evidence="3" id="KW-1185">Reference proteome</keyword>
<protein>
    <submittedName>
        <fullName evidence="2">Uncharacterized protein</fullName>
    </submittedName>
</protein>